<dbReference type="InterPro" id="IPR003723">
    <property type="entry name" value="Precorrin-6x_reduct"/>
</dbReference>
<keyword evidence="2" id="KW-0169">Cobalamin biosynthesis</keyword>
<comment type="pathway">
    <text evidence="1">Cofactor biosynthesis; adenosylcobalamin biosynthesis.</text>
</comment>
<dbReference type="PANTHER" id="PTHR36925">
    <property type="entry name" value="COBALT-PRECORRIN-6A REDUCTASE"/>
    <property type="match status" value="1"/>
</dbReference>
<evidence type="ECO:0000256" key="2">
    <source>
        <dbReference type="ARBA" id="ARBA00022573"/>
    </source>
</evidence>
<evidence type="ECO:0000313" key="5">
    <source>
        <dbReference type="Proteomes" id="UP000094291"/>
    </source>
</evidence>
<dbReference type="AlphaFoldDB" id="A0A1E2VER8"/>
<reference evidence="4 5" key="1">
    <citation type="submission" date="2016-08" db="EMBL/GenBank/DDBJ databases">
        <authorList>
            <person name="Seilhamer J.J."/>
        </authorList>
    </citation>
    <scope>NUCLEOTIDE SEQUENCE [LARGE SCALE GENOMIC DNA]</scope>
    <source>
        <strain evidence="4 5">PH27A</strain>
    </source>
</reference>
<dbReference type="GO" id="GO:0009236">
    <property type="term" value="P:cobalamin biosynthetic process"/>
    <property type="evidence" value="ECO:0007669"/>
    <property type="project" value="UniProtKB-UniPathway"/>
</dbReference>
<comment type="caution">
    <text evidence="4">The sequence shown here is derived from an EMBL/GenBank/DDBJ whole genome shotgun (WGS) entry which is preliminary data.</text>
</comment>
<keyword evidence="5" id="KW-1185">Reference proteome</keyword>
<dbReference type="PROSITE" id="PS51014">
    <property type="entry name" value="COBK_CBIJ"/>
    <property type="match status" value="1"/>
</dbReference>
<dbReference type="Proteomes" id="UP000094291">
    <property type="component" value="Unassembled WGS sequence"/>
</dbReference>
<evidence type="ECO:0000256" key="3">
    <source>
        <dbReference type="ARBA" id="ARBA00023002"/>
    </source>
</evidence>
<sequence>MSHVLILGGTTEANALAATLAQQTIPATFSYAGRTRHPKVQPLPTRIGGFGGAEGLVTYIQQHHISHVVDATHPFAAQMSQHAWQAAQTTATPLIALTRPPWQPQPGDQWHSVADFDAALAALKGPAERVFVATGRQHLAAFAAQPQHRYWVRLVDIPTTPLPPFDITPIIDRGPFTHEGDLALLREYQIQRLVCKNAGGQGASAKLSAARQLGLPVIMINRPALPPRKEVHTPDAVLDWLYA</sequence>
<dbReference type="UniPathway" id="UPA00148"/>
<gene>
    <name evidence="4" type="ORF">BFW38_14760</name>
</gene>
<evidence type="ECO:0000313" key="4">
    <source>
        <dbReference type="EMBL" id="ODC05500.1"/>
    </source>
</evidence>
<dbReference type="STRING" id="197479.BFW38_14760"/>
<dbReference type="EMBL" id="MDTQ01000001">
    <property type="protein sequence ID" value="ODC05500.1"/>
    <property type="molecule type" value="Genomic_DNA"/>
</dbReference>
<dbReference type="GO" id="GO:0016994">
    <property type="term" value="F:precorrin-6A reductase activity"/>
    <property type="evidence" value="ECO:0007669"/>
    <property type="project" value="InterPro"/>
</dbReference>
<name>A0A1E2VER8_9GAMM</name>
<keyword evidence="3" id="KW-0560">Oxidoreductase</keyword>
<evidence type="ECO:0000256" key="1">
    <source>
        <dbReference type="ARBA" id="ARBA00004953"/>
    </source>
</evidence>
<dbReference type="PANTHER" id="PTHR36925:SF1">
    <property type="entry name" value="COBALT-PRECORRIN-6A REDUCTASE"/>
    <property type="match status" value="1"/>
</dbReference>
<dbReference type="Pfam" id="PF02571">
    <property type="entry name" value="CbiJ"/>
    <property type="match status" value="1"/>
</dbReference>
<dbReference type="RefSeq" id="WP_069000520.1">
    <property type="nucleotide sequence ID" value="NZ_MDTQ01000001.1"/>
</dbReference>
<dbReference type="NCBIfam" id="TIGR00715">
    <property type="entry name" value="precor6x_red"/>
    <property type="match status" value="1"/>
</dbReference>
<proteinExistence type="predicted"/>
<protein>
    <submittedName>
        <fullName evidence="4">Cobalt-precorrin-6A reductase</fullName>
    </submittedName>
</protein>
<organism evidence="4 5">
    <name type="scientific">Terasakiispira papahanaumokuakeensis</name>
    <dbReference type="NCBI Taxonomy" id="197479"/>
    <lineage>
        <taxon>Bacteria</taxon>
        <taxon>Pseudomonadati</taxon>
        <taxon>Pseudomonadota</taxon>
        <taxon>Gammaproteobacteria</taxon>
        <taxon>Oceanospirillales</taxon>
        <taxon>Terasakiispira</taxon>
    </lineage>
</organism>
<accession>A0A1E2VER8</accession>
<dbReference type="NCBIfam" id="NF005968">
    <property type="entry name" value="PRK08057.1-2"/>
    <property type="match status" value="1"/>
</dbReference>